<sequence>MRKLKRAAFLALAFLFLLSGAIFYFIASGLADEVLACARGGRIITLSSATIKNSMPADKWVIATIHGEIEDKIVLKRELMPDLVFYLEPLPAFYNYYVPVNDARWKIVYSDEKRDGRSFEYVDIWLPEILFDDTATIVDISKLGFSSKNSKFTRFESTAEMLRSRLVMNVVDNYRKRGGSFENFALARSAAEKTLAQFAKNRLLEHGVKVSDEAVFGFNWLKNPSGNFEENADTRNKEN</sequence>
<keyword evidence="2" id="KW-1185">Reference proteome</keyword>
<evidence type="ECO:0000313" key="1">
    <source>
        <dbReference type="EMBL" id="MDX8416080.1"/>
    </source>
</evidence>
<name>A0ABU4WKJ8_9BACT</name>
<dbReference type="RefSeq" id="WP_370397533.1">
    <property type="nucleotide sequence ID" value="NZ_JALBUT010000009.1"/>
</dbReference>
<organism evidence="1 2">
    <name type="scientific">Intestinicryptomonas porci</name>
    <dbReference type="NCBI Taxonomy" id="2926320"/>
    <lineage>
        <taxon>Bacteria</taxon>
        <taxon>Pseudomonadati</taxon>
        <taxon>Verrucomicrobiota</taxon>
        <taxon>Opitutia</taxon>
        <taxon>Opitutales</taxon>
        <taxon>Intestinicryptomonaceae</taxon>
        <taxon>Intestinicryptomonas</taxon>
    </lineage>
</organism>
<accession>A0ABU4WKJ8</accession>
<dbReference type="EMBL" id="JALBUT010000009">
    <property type="protein sequence ID" value="MDX8416080.1"/>
    <property type="molecule type" value="Genomic_DNA"/>
</dbReference>
<gene>
    <name evidence="1" type="ORF">MOX91_07820</name>
</gene>
<reference evidence="1 2" key="1">
    <citation type="submission" date="2022-03" db="EMBL/GenBank/DDBJ databases">
        <title>Novel taxa within the pig intestine.</title>
        <authorList>
            <person name="Wylensek D."/>
            <person name="Bishof K."/>
            <person name="Afrizal A."/>
            <person name="Clavel T."/>
        </authorList>
    </citation>
    <scope>NUCLEOTIDE SEQUENCE [LARGE SCALE GENOMIC DNA]</scope>
    <source>
        <strain evidence="1 2">CLA-KB-P66</strain>
    </source>
</reference>
<proteinExistence type="predicted"/>
<comment type="caution">
    <text evidence="1">The sequence shown here is derived from an EMBL/GenBank/DDBJ whole genome shotgun (WGS) entry which is preliminary data.</text>
</comment>
<dbReference type="Proteomes" id="UP001275932">
    <property type="component" value="Unassembled WGS sequence"/>
</dbReference>
<evidence type="ECO:0000313" key="2">
    <source>
        <dbReference type="Proteomes" id="UP001275932"/>
    </source>
</evidence>
<protein>
    <submittedName>
        <fullName evidence="1">Uncharacterized protein</fullName>
    </submittedName>
</protein>